<sequence>MEELSASSLPAHTTSKRSKSSNPLRTDSQRVQRSSRTLSVSPPSASASATFGLRSRPGLGSRTSSAPFVPLSSGSGSGSIDPRFSTTIEDDSQEGLDRHARSYRDSIASIKDDPFFRNYQSPHSVSLARELRSAKYSERSHDDDVFKDPPPRSNKRPSVENSVSVPPQSRSGMSDINIAVIGSNGVGKSTLIQRALGLRSLPTSVASSLRMSVDEVGYIVSLFELDLESFDIIPDRRIQWPKQMNGHIVPRMDGALLLYDVMNRESIAELPQTLNALVNSALPTILVSCKCDNPEHTRQLNVDSLEIACMSCVETVKTAANVPESARLCLSSMLRAVMADRSNNSNKDIPSIQPQGTRRRATSSANLEKISEPTVPRPLSQQSKHSRASSEFSIGRTLPAPAPPLAGRPNGRTNLSHQIMIPDPHDAPPLSAHPAFRSKSLLDSSGVSPRLPLGPKVHSTLPSPGTGSIGTNTLPDVEESDADSSYCYSDDIPLLQRSDDTFFDKPAKVAGVSFDDLVDRLLGQHMSKADINFSDIFLCLYRKFAAPGELFDAVLDRLQRIADDKNIHYLTRISNQLRIITVVAQWIIGYPGDFASPSTSRKLDELISLLASDPVFAAAAQEMRTQLQSRVVEDDDTGWARTDADVDNEQAKESESAPVSPTTTRTDSKGGYETDATTLAQDDDISDMEQKLSRGESLVSARASSQSDFAAPSFLAVEDYEKEAAKMTPKGILPLSKFRYHMFMEISDDDLADEMTRIDWVMFSSIRLRDLVRHVSLSLNQKEKCKSLANVNRMINHFNHIAKWVANMILMRDKAKHRAQILEKFMTIALKLRQLNNYNGLAAVLAGINGTAIHRLTQTRNLVPADVQKRFARLVLLMGTQKSHFAYRLAWENSPLPRIPFIPLTRRDLVSAEEGSRTFIGANGDRINWKKFEVLSEVILPIMKSQTTPYPNLTKNDPVRELILDCLIPTDDEAIYQRSLHLESASGAAEPAILVGKDFVTTAISGDPHASLAWAGALTILPLLLNPATQDDDALKGFEEICHVLIRSEGINRKLWKDPQSIPLFSKPNEQGTTFQLIHQSFRDFLLDQQRSLDPFWISEKEAHKDVFHKCLNILLNKASDVHNSGFKGLGAGISKHLLTEYGHVQYACRYWVSHLQHSGLSISDNDEVHMFLQRCFIQYLEALSHIGEISKAVGFIGVLQSLVAVESKATKLYSFLQDATRFTIKNISIIAKSPIQLYSSALIFAPEAGPGDQVQDMVLALSGDNRLLASSYNYENNVTVWDTMTSTPQRKLYCSDVTSRIKAVAFSRDGKLLATCASPPLWCLYTSIFSRGRVPLLNMQTKVMIWRLCQKDKTEWNIHWIHEELCQEIWSAAFLFGAKLRLAISVDSFIKFWRFEDGNWVPQRQIETHDSNVQILVLSPDGRLAVSGCSDGKMHVWNLTTLTPTLEQTLNAHPSQITAMIFSENSKLNMLVLGSLDGVVRFWDPAVPTLQENSVSHTCSVDTIRFSPDGKLIACGFSDGTVQLWGPDRWTLQQTLKYPSESFKVLEFSKDGNKFVLGSAGLPIEMWQRSSCNAINLWDTATALNNSKQTLECSFDLTDVLALSSNGQVVASVVKNNNIDIWCHVTQHDPAWVYRQTLTGYSGSVCSMAFSTDGSILITGSADRCIQIWCSTMEEPKRWRVVQTLSDGIQELLTAVAISSDGSITMAVSRGMDTNIWHRIEEHQSRWVALNTLPIHENFERGSLAVLSPDGRSIAAVSDNGHIKLWDTASGKIIRISI</sequence>
<evidence type="ECO:0000256" key="1">
    <source>
        <dbReference type="ARBA" id="ARBA00004604"/>
    </source>
</evidence>
<dbReference type="InterPro" id="IPR011047">
    <property type="entry name" value="Quinoprotein_ADH-like_sf"/>
</dbReference>
<feature type="region of interest" description="Disordered" evidence="10">
    <location>
        <begin position="456"/>
        <end position="480"/>
    </location>
</feature>
<dbReference type="Proteomes" id="UP000019487">
    <property type="component" value="Unassembled WGS sequence"/>
</dbReference>
<comment type="caution">
    <text evidence="13">The sequence shown here is derived from an EMBL/GenBank/DDBJ whole genome shotgun (WGS) entry which is preliminary data.</text>
</comment>
<evidence type="ECO:0000259" key="11">
    <source>
        <dbReference type="PROSITE" id="PS50009"/>
    </source>
</evidence>
<dbReference type="PROSITE" id="PS00678">
    <property type="entry name" value="WD_REPEATS_1"/>
    <property type="match status" value="1"/>
</dbReference>
<evidence type="ECO:0000256" key="5">
    <source>
        <dbReference type="ARBA" id="ARBA00022658"/>
    </source>
</evidence>
<dbReference type="Pfam" id="PF00617">
    <property type="entry name" value="RasGEF"/>
    <property type="match status" value="1"/>
</dbReference>
<dbReference type="InterPro" id="IPR019775">
    <property type="entry name" value="WD40_repeat_CS"/>
</dbReference>
<dbReference type="STRING" id="1432307.W9CDK5"/>
<dbReference type="PROSITE" id="PS50009">
    <property type="entry name" value="RASGEF_CAT"/>
    <property type="match status" value="1"/>
</dbReference>
<dbReference type="Gene3D" id="1.20.870.10">
    <property type="entry name" value="Son of sevenless (SoS) protein Chain: S domain 1"/>
    <property type="match status" value="1"/>
</dbReference>
<dbReference type="Pfam" id="PF00618">
    <property type="entry name" value="RasGEF_N"/>
    <property type="match status" value="1"/>
</dbReference>
<keyword evidence="7" id="KW-0539">Nucleus</keyword>
<dbReference type="SUPFAM" id="SSF48366">
    <property type="entry name" value="Ras GEF"/>
    <property type="match status" value="1"/>
</dbReference>
<comment type="subcellular location">
    <subcellularLocation>
        <location evidence="1">Nucleus</location>
        <location evidence="1">Nucleolus</location>
    </subcellularLocation>
</comment>
<dbReference type="PROSITE" id="PS50294">
    <property type="entry name" value="WD_REPEATS_REGION"/>
    <property type="match status" value="4"/>
</dbReference>
<dbReference type="Pfam" id="PF17100">
    <property type="entry name" value="NACHT_N"/>
    <property type="match status" value="1"/>
</dbReference>
<dbReference type="GO" id="GO:0005886">
    <property type="term" value="C:plasma membrane"/>
    <property type="evidence" value="ECO:0007669"/>
    <property type="project" value="TreeGrafter"/>
</dbReference>
<feature type="compositionally biased region" description="Low complexity" evidence="10">
    <location>
        <begin position="39"/>
        <end position="49"/>
    </location>
</feature>
<dbReference type="GO" id="GO:0007265">
    <property type="term" value="P:Ras protein signal transduction"/>
    <property type="evidence" value="ECO:0007669"/>
    <property type="project" value="TreeGrafter"/>
</dbReference>
<dbReference type="InterPro" id="IPR001895">
    <property type="entry name" value="RASGEF_cat_dom"/>
</dbReference>
<dbReference type="InterPro" id="IPR027417">
    <property type="entry name" value="P-loop_NTPase"/>
</dbReference>
<feature type="compositionally biased region" description="Polar residues" evidence="10">
    <location>
        <begin position="341"/>
        <end position="366"/>
    </location>
</feature>
<dbReference type="InterPro" id="IPR001680">
    <property type="entry name" value="WD40_rpt"/>
</dbReference>
<dbReference type="HOGENOM" id="CLU_238624_0_0_1"/>
<name>W9CDK5_SCLBF</name>
<feature type="compositionally biased region" description="Polar residues" evidence="10">
    <location>
        <begin position="159"/>
        <end position="171"/>
    </location>
</feature>
<evidence type="ECO:0000256" key="2">
    <source>
        <dbReference type="ARBA" id="ARBA00022517"/>
    </source>
</evidence>
<dbReference type="InterPro" id="IPR031359">
    <property type="entry name" value="NACHT_N"/>
</dbReference>
<feature type="region of interest" description="Disordered" evidence="10">
    <location>
        <begin position="643"/>
        <end position="688"/>
    </location>
</feature>
<proteinExistence type="predicted"/>
<dbReference type="GO" id="GO:0005085">
    <property type="term" value="F:guanyl-nucleotide exchange factor activity"/>
    <property type="evidence" value="ECO:0007669"/>
    <property type="project" value="UniProtKB-KW"/>
</dbReference>
<feature type="compositionally biased region" description="Basic and acidic residues" evidence="10">
    <location>
        <begin position="133"/>
        <end position="150"/>
    </location>
</feature>
<dbReference type="Pfam" id="PF23769">
    <property type="entry name" value="Beta-prop_WDR75_2nd"/>
    <property type="match status" value="1"/>
</dbReference>
<evidence type="ECO:0000259" key="12">
    <source>
        <dbReference type="PROSITE" id="PS50212"/>
    </source>
</evidence>
<dbReference type="PANTHER" id="PTHR23113">
    <property type="entry name" value="GUANINE NUCLEOTIDE EXCHANGE FACTOR"/>
    <property type="match status" value="1"/>
</dbReference>
<evidence type="ECO:0000256" key="7">
    <source>
        <dbReference type="ARBA" id="ARBA00023242"/>
    </source>
</evidence>
<keyword evidence="2" id="KW-0690">Ribosome biogenesis</keyword>
<keyword evidence="14" id="KW-1185">Reference proteome</keyword>
<dbReference type="CDD" id="cd00200">
    <property type="entry name" value="WD40"/>
    <property type="match status" value="1"/>
</dbReference>
<dbReference type="InterPro" id="IPR008937">
    <property type="entry name" value="Ras-like_GEF"/>
</dbReference>
<evidence type="ECO:0000256" key="10">
    <source>
        <dbReference type="SAM" id="MobiDB-lite"/>
    </source>
</evidence>
<keyword evidence="5 8" id="KW-0344">Guanine-nucleotide releasing factor</keyword>
<accession>W9CDK5</accession>
<reference evidence="13 14" key="1">
    <citation type="journal article" date="2014" name="Genome Announc.">
        <title>Draft genome sequence of Sclerotinia borealis, a psychrophilic plant pathogenic fungus.</title>
        <authorList>
            <person name="Mardanov A.V."/>
            <person name="Beletsky A.V."/>
            <person name="Kadnikov V.V."/>
            <person name="Ignatov A.N."/>
            <person name="Ravin N.V."/>
        </authorList>
    </citation>
    <scope>NUCLEOTIDE SEQUENCE [LARGE SCALE GENOMIC DNA]</scope>
    <source>
        <strain evidence="14">F-4157</strain>
    </source>
</reference>
<feature type="repeat" description="WD" evidence="9">
    <location>
        <begin position="1451"/>
        <end position="1485"/>
    </location>
</feature>
<dbReference type="Pfam" id="PF00400">
    <property type="entry name" value="WD40"/>
    <property type="match status" value="3"/>
</dbReference>
<feature type="repeat" description="WD" evidence="9">
    <location>
        <begin position="1748"/>
        <end position="1777"/>
    </location>
</feature>
<evidence type="ECO:0000256" key="4">
    <source>
        <dbReference type="ARBA" id="ARBA00022574"/>
    </source>
</evidence>
<dbReference type="Gene3D" id="3.40.50.300">
    <property type="entry name" value="P-loop containing nucleotide triphosphate hydrolases"/>
    <property type="match status" value="1"/>
</dbReference>
<dbReference type="InterPro" id="IPR023578">
    <property type="entry name" value="Ras_GEF_dom_sf"/>
</dbReference>
<keyword evidence="6" id="KW-0677">Repeat</keyword>
<evidence type="ECO:0000256" key="3">
    <source>
        <dbReference type="ARBA" id="ARBA00022552"/>
    </source>
</evidence>
<gene>
    <name evidence="13" type="ORF">SBOR_5649</name>
</gene>
<dbReference type="InterPro" id="IPR000651">
    <property type="entry name" value="Ras-like_Gua-exchang_fac_N"/>
</dbReference>
<feature type="region of interest" description="Disordered" evidence="10">
    <location>
        <begin position="341"/>
        <end position="415"/>
    </location>
</feature>
<keyword evidence="3" id="KW-0698">rRNA processing</keyword>
<feature type="compositionally biased region" description="Polar residues" evidence="10">
    <location>
        <begin position="1"/>
        <end position="13"/>
    </location>
</feature>
<dbReference type="SMART" id="SM00147">
    <property type="entry name" value="RasGEF"/>
    <property type="match status" value="1"/>
</dbReference>
<dbReference type="CDD" id="cd00882">
    <property type="entry name" value="Ras_like_GTPase"/>
    <property type="match status" value="1"/>
</dbReference>
<feature type="repeat" description="WD" evidence="9">
    <location>
        <begin position="1495"/>
        <end position="1526"/>
    </location>
</feature>
<feature type="compositionally biased region" description="Polar residues" evidence="10">
    <location>
        <begin position="20"/>
        <end position="38"/>
    </location>
</feature>
<dbReference type="EMBL" id="AYSA01000277">
    <property type="protein sequence ID" value="ESZ93946.1"/>
    <property type="molecule type" value="Genomic_DNA"/>
</dbReference>
<dbReference type="PROSITE" id="PS50212">
    <property type="entry name" value="RASGEF_NTER"/>
    <property type="match status" value="1"/>
</dbReference>
<dbReference type="SMART" id="SM00320">
    <property type="entry name" value="WD40"/>
    <property type="match status" value="10"/>
</dbReference>
<keyword evidence="4 9" id="KW-0853">WD repeat</keyword>
<dbReference type="SUPFAM" id="SSF50998">
    <property type="entry name" value="Quinoprotein alcohol dehydrogenase-like"/>
    <property type="match status" value="1"/>
</dbReference>
<feature type="repeat" description="WD" evidence="9">
    <location>
        <begin position="1407"/>
        <end position="1448"/>
    </location>
</feature>
<dbReference type="InterPro" id="IPR057644">
    <property type="entry name" value="Beta-prop_WDR75_2nd"/>
</dbReference>
<dbReference type="InterPro" id="IPR015943">
    <property type="entry name" value="WD40/YVTN_repeat-like_dom_sf"/>
</dbReference>
<feature type="region of interest" description="Disordered" evidence="10">
    <location>
        <begin position="1"/>
        <end position="97"/>
    </location>
</feature>
<feature type="region of interest" description="Disordered" evidence="10">
    <location>
        <begin position="133"/>
        <end position="171"/>
    </location>
</feature>
<feature type="domain" description="Ras-GEF" evidence="11">
    <location>
        <begin position="747"/>
        <end position="985"/>
    </location>
</feature>
<evidence type="ECO:0000256" key="9">
    <source>
        <dbReference type="PROSITE-ProRule" id="PRU00221"/>
    </source>
</evidence>
<dbReference type="OrthoDB" id="28357at2759"/>
<dbReference type="CDD" id="cd06224">
    <property type="entry name" value="REM"/>
    <property type="match status" value="1"/>
</dbReference>
<dbReference type="Gene3D" id="1.10.840.10">
    <property type="entry name" value="Ras guanine-nucleotide exchange factors catalytic domain"/>
    <property type="match status" value="1"/>
</dbReference>
<dbReference type="InterPro" id="IPR036964">
    <property type="entry name" value="RASGEF_cat_dom_sf"/>
</dbReference>
<evidence type="ECO:0000313" key="13">
    <source>
        <dbReference type="EMBL" id="ESZ93946.1"/>
    </source>
</evidence>
<dbReference type="Gene3D" id="2.130.10.10">
    <property type="entry name" value="YVTN repeat-like/Quinoprotein amine dehydrogenase"/>
    <property type="match status" value="3"/>
</dbReference>
<feature type="compositionally biased region" description="Polar residues" evidence="10">
    <location>
        <begin position="460"/>
        <end position="474"/>
    </location>
</feature>
<feature type="domain" description="N-terminal Ras-GEF" evidence="12">
    <location>
        <begin position="505"/>
        <end position="631"/>
    </location>
</feature>
<evidence type="ECO:0000256" key="6">
    <source>
        <dbReference type="ARBA" id="ARBA00022737"/>
    </source>
</evidence>
<organism evidence="13 14">
    <name type="scientific">Sclerotinia borealis (strain F-4128)</name>
    <dbReference type="NCBI Taxonomy" id="1432307"/>
    <lineage>
        <taxon>Eukaryota</taxon>
        <taxon>Fungi</taxon>
        <taxon>Dikarya</taxon>
        <taxon>Ascomycota</taxon>
        <taxon>Pezizomycotina</taxon>
        <taxon>Leotiomycetes</taxon>
        <taxon>Helotiales</taxon>
        <taxon>Sclerotiniaceae</taxon>
        <taxon>Sclerotinia</taxon>
    </lineage>
</organism>
<dbReference type="SUPFAM" id="SSF52540">
    <property type="entry name" value="P-loop containing nucleoside triphosphate hydrolases"/>
    <property type="match status" value="1"/>
</dbReference>
<protein>
    <submittedName>
        <fullName evidence="13">Uncharacterized protein</fullName>
    </submittedName>
</protein>
<evidence type="ECO:0000313" key="14">
    <source>
        <dbReference type="Proteomes" id="UP000019487"/>
    </source>
</evidence>
<evidence type="ECO:0000256" key="8">
    <source>
        <dbReference type="PROSITE-ProRule" id="PRU00168"/>
    </source>
</evidence>
<dbReference type="PROSITE" id="PS50082">
    <property type="entry name" value="WD_REPEATS_2"/>
    <property type="match status" value="5"/>
</dbReference>
<dbReference type="PANTHER" id="PTHR23113:SF348">
    <property type="entry name" value="GUANYL-NUCLEOTIDE EXCHANGE FACTOR RASGEF, PUTATIVE (AFU_ORTHOLOGUE AFUA_1G04700)-RELATED"/>
    <property type="match status" value="1"/>
</dbReference>
<feature type="repeat" description="WD" evidence="9">
    <location>
        <begin position="1639"/>
        <end position="1670"/>
    </location>
</feature>